<proteinExistence type="predicted"/>
<dbReference type="EMBL" id="JBHFFA010000002">
    <property type="protein sequence ID" value="KAL2642713.1"/>
    <property type="molecule type" value="Genomic_DNA"/>
</dbReference>
<accession>A0ABD1Z4P6</accession>
<keyword evidence="3" id="KW-1185">Reference proteome</keyword>
<evidence type="ECO:0000313" key="3">
    <source>
        <dbReference type="Proteomes" id="UP001605036"/>
    </source>
</evidence>
<evidence type="ECO:0000313" key="2">
    <source>
        <dbReference type="EMBL" id="KAL2642713.1"/>
    </source>
</evidence>
<comment type="caution">
    <text evidence="2">The sequence shown here is derived from an EMBL/GenBank/DDBJ whole genome shotgun (WGS) entry which is preliminary data.</text>
</comment>
<feature type="region of interest" description="Disordered" evidence="1">
    <location>
        <begin position="39"/>
        <end position="67"/>
    </location>
</feature>
<organism evidence="2 3">
    <name type="scientific">Riccia fluitans</name>
    <dbReference type="NCBI Taxonomy" id="41844"/>
    <lineage>
        <taxon>Eukaryota</taxon>
        <taxon>Viridiplantae</taxon>
        <taxon>Streptophyta</taxon>
        <taxon>Embryophyta</taxon>
        <taxon>Marchantiophyta</taxon>
        <taxon>Marchantiopsida</taxon>
        <taxon>Marchantiidae</taxon>
        <taxon>Marchantiales</taxon>
        <taxon>Ricciaceae</taxon>
        <taxon>Riccia</taxon>
    </lineage>
</organism>
<protein>
    <submittedName>
        <fullName evidence="2">Uncharacterized protein</fullName>
    </submittedName>
</protein>
<evidence type="ECO:0000256" key="1">
    <source>
        <dbReference type="SAM" id="MobiDB-lite"/>
    </source>
</evidence>
<reference evidence="2 3" key="1">
    <citation type="submission" date="2024-09" db="EMBL/GenBank/DDBJ databases">
        <title>Chromosome-scale assembly of Riccia fluitans.</title>
        <authorList>
            <person name="Paukszto L."/>
            <person name="Sawicki J."/>
            <person name="Karawczyk K."/>
            <person name="Piernik-Szablinska J."/>
            <person name="Szczecinska M."/>
            <person name="Mazdziarz M."/>
        </authorList>
    </citation>
    <scope>NUCLEOTIDE SEQUENCE [LARGE SCALE GENOMIC DNA]</scope>
    <source>
        <strain evidence="2">Rf_01</strain>
        <tissue evidence="2">Aerial parts of the thallus</tissue>
    </source>
</reference>
<name>A0ABD1Z4P6_9MARC</name>
<dbReference type="Proteomes" id="UP001605036">
    <property type="component" value="Unassembled WGS sequence"/>
</dbReference>
<dbReference type="AlphaFoldDB" id="A0ABD1Z4P6"/>
<gene>
    <name evidence="2" type="ORF">R1flu_010300</name>
</gene>
<sequence>MLVGTGPRTALMKVGREFLKMLMLLPRDGALAISKSKPKRFGGSIESLPQHPPDESGVLEMHLGVPN</sequence>